<dbReference type="AlphaFoldDB" id="A0A151ZFS8"/>
<accession>A0A151ZFS8</accession>
<keyword evidence="2" id="KW-1185">Reference proteome</keyword>
<evidence type="ECO:0000313" key="1">
    <source>
        <dbReference type="EMBL" id="KYQ92832.1"/>
    </source>
</evidence>
<comment type="caution">
    <text evidence="1">The sequence shown here is derived from an EMBL/GenBank/DDBJ whole genome shotgun (WGS) entry which is preliminary data.</text>
</comment>
<evidence type="ECO:0000313" key="2">
    <source>
        <dbReference type="Proteomes" id="UP000076078"/>
    </source>
</evidence>
<dbReference type="Gene3D" id="3.90.980.20">
    <property type="match status" value="1"/>
</dbReference>
<dbReference type="OrthoDB" id="20747at2759"/>
<dbReference type="EMBL" id="LODT01000028">
    <property type="protein sequence ID" value="KYQ92832.1"/>
    <property type="molecule type" value="Genomic_DNA"/>
</dbReference>
<name>A0A151ZFS8_TIELA</name>
<dbReference type="Proteomes" id="UP000076078">
    <property type="component" value="Unassembled WGS sequence"/>
</dbReference>
<protein>
    <submittedName>
        <fullName evidence="1">Uncharacterized protein</fullName>
    </submittedName>
</protein>
<gene>
    <name evidence="1" type="ORF">DLAC_11625</name>
</gene>
<dbReference type="InParanoid" id="A0A151ZFS8"/>
<reference evidence="1 2" key="1">
    <citation type="submission" date="2015-12" db="EMBL/GenBank/DDBJ databases">
        <title>Dictyostelia acquired genes for synthesis and detection of signals that induce cell-type specialization by lateral gene transfer from prokaryotes.</title>
        <authorList>
            <person name="Gloeckner G."/>
            <person name="Schaap P."/>
        </authorList>
    </citation>
    <scope>NUCLEOTIDE SEQUENCE [LARGE SCALE GENOMIC DNA]</scope>
    <source>
        <strain evidence="1 2">TK</strain>
    </source>
</reference>
<sequence>MQFNNNHQNNINIVPYPHQQLPKPEFIVPITKSSQSPTPPIYKNNVNNNNENSSTILSNIEGIYCYNRSCVLCSRGTPSALNNYPTWSAIMKVVLFTLHFSNPEKRYFSLKYDIYNFIKIHWDLLSLSKKKSTNWRKQIQDMLSHSKNIFSSGANIVGQSGYWGLNNICDPWAVNITRFKIIDATAFTSNTTASAYLQSLKLLPDHFIVPNSNSRINGEVCAPSFQFHHLDPTSTFNEISKPSTTTTSYSKDKKPKINKQDLVEISNIDTDEKLKCIKIDFLISK</sequence>
<proteinExistence type="predicted"/>
<organism evidence="1 2">
    <name type="scientific">Tieghemostelium lacteum</name>
    <name type="common">Slime mold</name>
    <name type="synonym">Dictyostelium lacteum</name>
    <dbReference type="NCBI Taxonomy" id="361077"/>
    <lineage>
        <taxon>Eukaryota</taxon>
        <taxon>Amoebozoa</taxon>
        <taxon>Evosea</taxon>
        <taxon>Eumycetozoa</taxon>
        <taxon>Dictyostelia</taxon>
        <taxon>Dictyosteliales</taxon>
        <taxon>Raperosteliaceae</taxon>
        <taxon>Tieghemostelium</taxon>
    </lineage>
</organism>
<dbReference type="STRING" id="361077.A0A151ZFS8"/>